<evidence type="ECO:0000256" key="1">
    <source>
        <dbReference type="SAM" id="Phobius"/>
    </source>
</evidence>
<dbReference type="GO" id="GO:0016020">
    <property type="term" value="C:membrane"/>
    <property type="evidence" value="ECO:0007669"/>
    <property type="project" value="TreeGrafter"/>
</dbReference>
<evidence type="ECO:0000313" key="3">
    <source>
        <dbReference type="EMBL" id="BBH87042.1"/>
    </source>
</evidence>
<gene>
    <name evidence="3" type="ORF">KTC_17930</name>
</gene>
<dbReference type="GO" id="GO:0016747">
    <property type="term" value="F:acyltransferase activity, transferring groups other than amino-acyl groups"/>
    <property type="evidence" value="ECO:0007669"/>
    <property type="project" value="InterPro"/>
</dbReference>
<dbReference type="PANTHER" id="PTHR23028:SF53">
    <property type="entry name" value="ACYL_TRANSF_3 DOMAIN-CONTAINING PROTEIN"/>
    <property type="match status" value="1"/>
</dbReference>
<feature type="transmembrane region" description="Helical" evidence="1">
    <location>
        <begin position="251"/>
        <end position="270"/>
    </location>
</feature>
<organism evidence="3">
    <name type="scientific">Thermosporothrix sp. COM3</name>
    <dbReference type="NCBI Taxonomy" id="2490863"/>
    <lineage>
        <taxon>Bacteria</taxon>
        <taxon>Bacillati</taxon>
        <taxon>Chloroflexota</taxon>
        <taxon>Ktedonobacteria</taxon>
        <taxon>Ktedonobacterales</taxon>
        <taxon>Thermosporotrichaceae</taxon>
        <taxon>Thermosporothrix</taxon>
    </lineage>
</organism>
<evidence type="ECO:0000259" key="2">
    <source>
        <dbReference type="Pfam" id="PF01757"/>
    </source>
</evidence>
<dbReference type="EMBL" id="AP019376">
    <property type="protein sequence ID" value="BBH87042.1"/>
    <property type="molecule type" value="Genomic_DNA"/>
</dbReference>
<feature type="transmembrane region" description="Helical" evidence="1">
    <location>
        <begin position="177"/>
        <end position="198"/>
    </location>
</feature>
<reference evidence="3" key="1">
    <citation type="submission" date="2018-12" db="EMBL/GenBank/DDBJ databases">
        <title>Novel natural products biosynthetic potential of the class Ktedonobacteria.</title>
        <authorList>
            <person name="Zheng Y."/>
            <person name="Saitou A."/>
            <person name="Wang C.M."/>
            <person name="Toyoda A."/>
            <person name="Minakuchi Y."/>
            <person name="Sekiguchi Y."/>
            <person name="Ueda K."/>
            <person name="Takano H."/>
            <person name="Sakai Y."/>
            <person name="Yokota A."/>
            <person name="Yabe S."/>
        </authorList>
    </citation>
    <scope>NUCLEOTIDE SEQUENCE</scope>
    <source>
        <strain evidence="3">COM3</strain>
    </source>
</reference>
<feature type="transmembrane region" description="Helical" evidence="1">
    <location>
        <begin position="54"/>
        <end position="74"/>
    </location>
</feature>
<dbReference type="InterPro" id="IPR050879">
    <property type="entry name" value="Acyltransferase_3"/>
</dbReference>
<feature type="transmembrane region" description="Helical" evidence="1">
    <location>
        <begin position="140"/>
        <end position="157"/>
    </location>
</feature>
<dbReference type="InterPro" id="IPR002656">
    <property type="entry name" value="Acyl_transf_3_dom"/>
</dbReference>
<keyword evidence="1" id="KW-0812">Transmembrane</keyword>
<dbReference type="AlphaFoldDB" id="A0A455SJE5"/>
<dbReference type="Pfam" id="PF01757">
    <property type="entry name" value="Acyl_transf_3"/>
    <property type="match status" value="1"/>
</dbReference>
<name>A0A455SJE5_9CHLR</name>
<dbReference type="GO" id="GO:0000271">
    <property type="term" value="P:polysaccharide biosynthetic process"/>
    <property type="evidence" value="ECO:0007669"/>
    <property type="project" value="TreeGrafter"/>
</dbReference>
<feature type="domain" description="Acyltransferase 3" evidence="2">
    <location>
        <begin position="12"/>
        <end position="267"/>
    </location>
</feature>
<protein>
    <recommendedName>
        <fullName evidence="2">Acyltransferase 3 domain-containing protein</fullName>
    </recommendedName>
</protein>
<keyword evidence="1" id="KW-0472">Membrane</keyword>
<proteinExistence type="predicted"/>
<accession>A0A455SJE5</accession>
<sequence>MVNSGTIVQATFQHINVPFWTLAIEGQFYLLLPFIARGMHVLISLTCCIVRRRFIGAIIACIGIIVVGLLIRFAGKQFMQEEVTTSIGLQVIRALFFGVEGKFWEDFALGMLVSLCFAYAQHPEEGERFYRGLRRASPFLSVVAVVLLTFCALWNFRVSYPVATLQYMVPLVPFAPWLLSFIVSLGWSLLLLVLLFGNAPLRMAFEWRPLRALGTISYGVYLWHFPLLTIFKKYVFPHFGVTNTMLSYLLYWGFFALLIVPWSTLVYLLIERPFIRMKQRRRREDIGTQG</sequence>
<keyword evidence="1" id="KW-1133">Transmembrane helix</keyword>
<dbReference type="PANTHER" id="PTHR23028">
    <property type="entry name" value="ACETYLTRANSFERASE"/>
    <property type="match status" value="1"/>
</dbReference>
<feature type="transmembrane region" description="Helical" evidence="1">
    <location>
        <begin position="210"/>
        <end position="231"/>
    </location>
</feature>